<proteinExistence type="predicted"/>
<feature type="transmembrane region" description="Helical" evidence="6">
    <location>
        <begin position="247"/>
        <end position="267"/>
    </location>
</feature>
<name>A0A3Q9HNK9_9FIRM</name>
<feature type="transmembrane region" description="Helical" evidence="6">
    <location>
        <begin position="20"/>
        <end position="46"/>
    </location>
</feature>
<feature type="transmembrane region" description="Helical" evidence="6">
    <location>
        <begin position="199"/>
        <end position="217"/>
    </location>
</feature>
<dbReference type="PANTHER" id="PTHR47089:SF1">
    <property type="entry name" value="GUANOSINE ABC TRANSPORTER PERMEASE PROTEIN NUPP"/>
    <property type="match status" value="1"/>
</dbReference>
<dbReference type="Proteomes" id="UP000267250">
    <property type="component" value="Chromosome"/>
</dbReference>
<gene>
    <name evidence="7" type="ORF">BBF96_00755</name>
</gene>
<comment type="subcellular location">
    <subcellularLocation>
        <location evidence="1">Cell membrane</location>
        <topology evidence="1">Multi-pass membrane protein</topology>
    </subcellularLocation>
</comment>
<feature type="transmembrane region" description="Helical" evidence="6">
    <location>
        <begin position="118"/>
        <end position="137"/>
    </location>
</feature>
<evidence type="ECO:0000256" key="1">
    <source>
        <dbReference type="ARBA" id="ARBA00004651"/>
    </source>
</evidence>
<feature type="transmembrane region" description="Helical" evidence="6">
    <location>
        <begin position="96"/>
        <end position="112"/>
    </location>
</feature>
<keyword evidence="4 6" id="KW-1133">Transmembrane helix</keyword>
<feature type="transmembrane region" description="Helical" evidence="6">
    <location>
        <begin position="326"/>
        <end position="347"/>
    </location>
</feature>
<dbReference type="RefSeq" id="WP_127015377.1">
    <property type="nucleotide sequence ID" value="NZ_CP016379.1"/>
</dbReference>
<feature type="transmembrane region" description="Helical" evidence="6">
    <location>
        <begin position="273"/>
        <end position="292"/>
    </location>
</feature>
<dbReference type="PANTHER" id="PTHR47089">
    <property type="entry name" value="ABC TRANSPORTER, PERMEASE PROTEIN"/>
    <property type="match status" value="1"/>
</dbReference>
<dbReference type="GO" id="GO:0022857">
    <property type="term" value="F:transmembrane transporter activity"/>
    <property type="evidence" value="ECO:0007669"/>
    <property type="project" value="InterPro"/>
</dbReference>
<feature type="transmembrane region" description="Helical" evidence="6">
    <location>
        <begin position="149"/>
        <end position="168"/>
    </location>
</feature>
<dbReference type="OrthoDB" id="45037at2"/>
<evidence type="ECO:0000313" key="7">
    <source>
        <dbReference type="EMBL" id="AZR72051.1"/>
    </source>
</evidence>
<evidence type="ECO:0000256" key="2">
    <source>
        <dbReference type="ARBA" id="ARBA00022475"/>
    </source>
</evidence>
<keyword evidence="3 6" id="KW-0812">Transmembrane</keyword>
<evidence type="ECO:0008006" key="9">
    <source>
        <dbReference type="Google" id="ProtNLM"/>
    </source>
</evidence>
<dbReference type="CDD" id="cd06580">
    <property type="entry name" value="TM_PBP1_transp_TpRbsC_like"/>
    <property type="match status" value="1"/>
</dbReference>
<dbReference type="InterPro" id="IPR001851">
    <property type="entry name" value="ABC_transp_permease"/>
</dbReference>
<dbReference type="AlphaFoldDB" id="A0A3Q9HNK9"/>
<organism evidence="7 8">
    <name type="scientific">Anoxybacter fermentans</name>
    <dbReference type="NCBI Taxonomy" id="1323375"/>
    <lineage>
        <taxon>Bacteria</taxon>
        <taxon>Bacillati</taxon>
        <taxon>Bacillota</taxon>
        <taxon>Clostridia</taxon>
        <taxon>Halanaerobiales</taxon>
        <taxon>Anoxybacter</taxon>
    </lineage>
</organism>
<keyword evidence="8" id="KW-1185">Reference proteome</keyword>
<accession>A0A3Q9HNK9</accession>
<evidence type="ECO:0000256" key="6">
    <source>
        <dbReference type="SAM" id="Phobius"/>
    </source>
</evidence>
<dbReference type="Pfam" id="PF02653">
    <property type="entry name" value="BPD_transp_2"/>
    <property type="match status" value="1"/>
</dbReference>
<evidence type="ECO:0000256" key="5">
    <source>
        <dbReference type="ARBA" id="ARBA00023136"/>
    </source>
</evidence>
<evidence type="ECO:0000256" key="4">
    <source>
        <dbReference type="ARBA" id="ARBA00022989"/>
    </source>
</evidence>
<keyword evidence="5 6" id="KW-0472">Membrane</keyword>
<feature type="transmembrane region" description="Helical" evidence="6">
    <location>
        <begin position="299"/>
        <end position="320"/>
    </location>
</feature>
<dbReference type="EMBL" id="CP016379">
    <property type="protein sequence ID" value="AZR72051.1"/>
    <property type="molecule type" value="Genomic_DNA"/>
</dbReference>
<keyword evidence="2" id="KW-1003">Cell membrane</keyword>
<reference evidence="7 8" key="1">
    <citation type="submission" date="2016-07" db="EMBL/GenBank/DDBJ databases">
        <title>Genome and transcriptome analysis of iron-reducing fermentative bacteria Anoxybacter fermentans.</title>
        <authorList>
            <person name="Zeng X."/>
            <person name="Shao Z."/>
        </authorList>
    </citation>
    <scope>NUCLEOTIDE SEQUENCE [LARGE SCALE GENOMIC DNA]</scope>
    <source>
        <strain evidence="7 8">DY22613</strain>
    </source>
</reference>
<dbReference type="GO" id="GO:0005886">
    <property type="term" value="C:plasma membrane"/>
    <property type="evidence" value="ECO:0007669"/>
    <property type="project" value="UniProtKB-SubCell"/>
</dbReference>
<protein>
    <recommendedName>
        <fullName evidence="9">ABC transporter permease</fullName>
    </recommendedName>
</protein>
<sequence length="361" mass="38530">MPEGVKVINRLKNLSGISDLIYSLIAIIIALLIGAVLIFVSGYNVIDAYYNLFYGAFGNIYNLSQTLLKTTPLIFTGLAVAIGFKTGLFNIGGEGQLYWGALATAIVALTFSNLNSFILIPLSLLAGALVGGIWGAIPGYLRAKTGAHEVITTIMLNYIGILATTFLLKNYFKEPGPVDQTALIPEAARLTELIPYTRLTWAIFLGVFVIIIIDLLFKKTSLGYDLQAVGENPAAAEYAGIRPEKMIVFSMIISGAVAGLAGSTMVMGVLHRFITNFSPGYGFTGIAVAVLGRNKPWGVLLAALLFGALEAGGMSMQLFAKIPMDLMTIVQGLVILFVAAPALIQILSEVFKKSRGGGYSE</sequence>
<evidence type="ECO:0000313" key="8">
    <source>
        <dbReference type="Proteomes" id="UP000267250"/>
    </source>
</evidence>
<dbReference type="KEGG" id="aft:BBF96_00755"/>
<feature type="transmembrane region" description="Helical" evidence="6">
    <location>
        <begin position="66"/>
        <end position="84"/>
    </location>
</feature>
<evidence type="ECO:0000256" key="3">
    <source>
        <dbReference type="ARBA" id="ARBA00022692"/>
    </source>
</evidence>